<dbReference type="PANTHER" id="PTHR32294:SF4">
    <property type="entry name" value="ERROR-PRONE DNA POLYMERASE"/>
    <property type="match status" value="1"/>
</dbReference>
<evidence type="ECO:0000256" key="7">
    <source>
        <dbReference type="ARBA" id="ARBA00022932"/>
    </source>
</evidence>
<evidence type="ECO:0000256" key="1">
    <source>
        <dbReference type="ARBA" id="ARBA00012417"/>
    </source>
</evidence>
<evidence type="ECO:0000256" key="4">
    <source>
        <dbReference type="ARBA" id="ARBA00022695"/>
    </source>
</evidence>
<dbReference type="InterPro" id="IPR011708">
    <property type="entry name" value="DNA_pol3_alpha_NTPase_dom"/>
</dbReference>
<evidence type="ECO:0000313" key="11">
    <source>
        <dbReference type="EMBL" id="CAA9460179.1"/>
    </source>
</evidence>
<dbReference type="EMBL" id="CADCVE010000077">
    <property type="protein sequence ID" value="CAA9460179.1"/>
    <property type="molecule type" value="Genomic_DNA"/>
</dbReference>
<name>A0A6J4R614_9ACTN</name>
<dbReference type="GO" id="GO:0006281">
    <property type="term" value="P:DNA repair"/>
    <property type="evidence" value="ECO:0007669"/>
    <property type="project" value="UniProtKB-KW"/>
</dbReference>
<dbReference type="EC" id="2.7.7.7" evidence="1"/>
<evidence type="ECO:0000256" key="6">
    <source>
        <dbReference type="ARBA" id="ARBA00022763"/>
    </source>
</evidence>
<dbReference type="GO" id="GO:0003887">
    <property type="term" value="F:DNA-directed DNA polymerase activity"/>
    <property type="evidence" value="ECO:0007669"/>
    <property type="project" value="UniProtKB-KW"/>
</dbReference>
<evidence type="ECO:0000256" key="8">
    <source>
        <dbReference type="ARBA" id="ARBA00023204"/>
    </source>
</evidence>
<evidence type="ECO:0000256" key="2">
    <source>
        <dbReference type="ARBA" id="ARBA00022490"/>
    </source>
</evidence>
<dbReference type="SMART" id="SM00481">
    <property type="entry name" value="POLIIIAc"/>
    <property type="match status" value="1"/>
</dbReference>
<evidence type="ECO:0000256" key="9">
    <source>
        <dbReference type="ARBA" id="ARBA00049244"/>
    </source>
</evidence>
<dbReference type="Gene3D" id="1.10.150.870">
    <property type="match status" value="1"/>
</dbReference>
<proteinExistence type="predicted"/>
<dbReference type="GO" id="GO:0006260">
    <property type="term" value="P:DNA replication"/>
    <property type="evidence" value="ECO:0007669"/>
    <property type="project" value="UniProtKB-KW"/>
</dbReference>
<dbReference type="GO" id="GO:0008408">
    <property type="term" value="F:3'-5' exonuclease activity"/>
    <property type="evidence" value="ECO:0007669"/>
    <property type="project" value="InterPro"/>
</dbReference>
<evidence type="ECO:0000256" key="5">
    <source>
        <dbReference type="ARBA" id="ARBA00022705"/>
    </source>
</evidence>
<gene>
    <name evidence="11" type="ORF">AVDCRST_MAG28-3161</name>
</gene>
<keyword evidence="3 11" id="KW-0808">Transferase</keyword>
<dbReference type="SUPFAM" id="SSF89550">
    <property type="entry name" value="PHP domain-like"/>
    <property type="match status" value="1"/>
</dbReference>
<comment type="catalytic activity">
    <reaction evidence="9">
        <text>DNA(n) + a 2'-deoxyribonucleoside 5'-triphosphate = DNA(n+1) + diphosphate</text>
        <dbReference type="Rhea" id="RHEA:22508"/>
        <dbReference type="Rhea" id="RHEA-COMP:17339"/>
        <dbReference type="Rhea" id="RHEA-COMP:17340"/>
        <dbReference type="ChEBI" id="CHEBI:33019"/>
        <dbReference type="ChEBI" id="CHEBI:61560"/>
        <dbReference type="ChEBI" id="CHEBI:173112"/>
        <dbReference type="EC" id="2.7.7.7"/>
    </reaction>
</comment>
<dbReference type="InterPro" id="IPR004805">
    <property type="entry name" value="DnaE2/DnaE/PolC"/>
</dbReference>
<dbReference type="NCBIfam" id="TIGR00594">
    <property type="entry name" value="polc"/>
    <property type="match status" value="1"/>
</dbReference>
<sequence>MSFGPDFVHLHVRSGFSYGSGTAKPEDLAEVAASMSYGALALTDRDGLYGVPRFLAACEETGLSPVIGAEVSMEGGGHVVLLAESMAGYHSLCRLITSYRMRSGPSAAERRSPRCSLDELVEHAEGLVCLTGAVPFGFLPRRVLEVGHRRDARRALSLLREAFGPGELYAELTNDGTVHSRRSMRTVEAFACELGLPTLAAHEVAYVYPADHRLHEVLVAASNLTALPGPGYRPTDRLYLVPPERMRGIFADRFEALRNAAEVAERCAGAVRLTGEVHVPDAIVPGGEEPARTLVALAVAGARRRYKGKSGVTWAEIRIRLKRELSCIAELGFAPYFLIAHEAAGIAKEKGIPVTGRGSGANSLVAYCLGLTTPEPFSNRLLFERFMHEGRRDPPDIDLDFCSIRRDEVRFEMVRRYEKNGVAEAATVQTMSLRGAVRVAARALGHPPLEIDTFSSKVPTRFRDRDRVYAGLEGWEEALREPQMRGHPLQDRRRYRLLLELSAGLVGRNREAGTHSGGMVFGTDARHLSGFVPLEPSGTEGLPRCQYDKDGLEYVGLPKLDLLGLLGLRMHTALSEAGRLVSERLGWEVDPYDLPSDDRETYALIRTGSNAGMFQLESPGQMHLSRRLKPRRFQDIVASISLFRPGPVRGDLVTPYVLRRNGEEPYSVPLPDLDPVLRPTYGVLVFQEQVLEVAHVVAGFSLAEGDQIRRAMTRDRDPGAMSKLRNEFVSRAVARGVPEETAREVFRWTEGFAAYGFSAAHAASFAQLSYASAYMKRHYPAEFFCGLLNSQPMGFYSPRTLVNEARREGISILSPDIHRSGEGFTVEEDGAAIRVGLSYAKGLSRKAVDSVLEERERGPFDTLQNLYRRTAVARDSLESLVKGGFLDALSPRGDVGGRGALLSEARALPKKPPSGRRRRGQEELPLTHPACMKRRVGLHEIRGPGFLPISAEQREKMEWEALSLNVFRHPLSPYRDALRRLGVVPSVEILELSHGRAMAAGLLESLQRPPTKSGRPVYFLLIEDEAGLLQATIFERVYERYGHILHRSGAFLLEGQVETDRRRGHSYLVERVFDLAAVLSGERVPESKVVPSNGAFVRAGRSSGRRRRRAG</sequence>
<evidence type="ECO:0000259" key="10">
    <source>
        <dbReference type="SMART" id="SM00481"/>
    </source>
</evidence>
<evidence type="ECO:0000256" key="3">
    <source>
        <dbReference type="ARBA" id="ARBA00022679"/>
    </source>
</evidence>
<keyword evidence="8" id="KW-0234">DNA repair</keyword>
<reference evidence="11" key="1">
    <citation type="submission" date="2020-02" db="EMBL/GenBank/DDBJ databases">
        <authorList>
            <person name="Meier V. D."/>
        </authorList>
    </citation>
    <scope>NUCLEOTIDE SEQUENCE</scope>
    <source>
        <strain evidence="11">AVDCRST_MAG28</strain>
    </source>
</reference>
<dbReference type="Pfam" id="PF17657">
    <property type="entry name" value="DNA_pol3_finger"/>
    <property type="match status" value="1"/>
</dbReference>
<dbReference type="Gene3D" id="3.20.20.140">
    <property type="entry name" value="Metal-dependent hydrolases"/>
    <property type="match status" value="1"/>
</dbReference>
<dbReference type="InterPro" id="IPR003141">
    <property type="entry name" value="Pol/His_phosphatase_N"/>
</dbReference>
<keyword evidence="2" id="KW-0963">Cytoplasm</keyword>
<keyword evidence="4 11" id="KW-0548">Nucleotidyltransferase</keyword>
<keyword evidence="7" id="KW-0239">DNA-directed DNA polymerase</keyword>
<dbReference type="InterPro" id="IPR016195">
    <property type="entry name" value="Pol/histidinol_Pase-like"/>
</dbReference>
<dbReference type="Pfam" id="PF14579">
    <property type="entry name" value="HHH_6"/>
    <property type="match status" value="1"/>
</dbReference>
<dbReference type="Pfam" id="PF07733">
    <property type="entry name" value="DNA_pol3_alpha"/>
    <property type="match status" value="1"/>
</dbReference>
<accession>A0A6J4R614</accession>
<dbReference type="CDD" id="cd04485">
    <property type="entry name" value="DnaE_OBF"/>
    <property type="match status" value="1"/>
</dbReference>
<dbReference type="InterPro" id="IPR040982">
    <property type="entry name" value="DNA_pol3_finger"/>
</dbReference>
<keyword evidence="6" id="KW-0227">DNA damage</keyword>
<organism evidence="11">
    <name type="scientific">uncultured Rubrobacteraceae bacterium</name>
    <dbReference type="NCBI Taxonomy" id="349277"/>
    <lineage>
        <taxon>Bacteria</taxon>
        <taxon>Bacillati</taxon>
        <taxon>Actinomycetota</taxon>
        <taxon>Rubrobacteria</taxon>
        <taxon>Rubrobacterales</taxon>
        <taxon>Rubrobacteraceae</taxon>
        <taxon>environmental samples</taxon>
    </lineage>
</organism>
<keyword evidence="5" id="KW-0235">DNA replication</keyword>
<dbReference type="AlphaFoldDB" id="A0A6J4R614"/>
<dbReference type="InterPro" id="IPR029460">
    <property type="entry name" value="DNAPol_HHH"/>
</dbReference>
<dbReference type="PANTHER" id="PTHR32294">
    <property type="entry name" value="DNA POLYMERASE III SUBUNIT ALPHA"/>
    <property type="match status" value="1"/>
</dbReference>
<feature type="domain" description="Polymerase/histidinol phosphatase N-terminal" evidence="10">
    <location>
        <begin position="8"/>
        <end position="75"/>
    </location>
</feature>
<dbReference type="InterPro" id="IPR004013">
    <property type="entry name" value="PHP_dom"/>
</dbReference>
<dbReference type="Pfam" id="PF02811">
    <property type="entry name" value="PHP"/>
    <property type="match status" value="1"/>
</dbReference>
<protein>
    <recommendedName>
        <fullName evidence="1">DNA-directed DNA polymerase</fullName>
        <ecNumber evidence="1">2.7.7.7</ecNumber>
    </recommendedName>
</protein>